<dbReference type="Pfam" id="PF03349">
    <property type="entry name" value="Toluene_X"/>
    <property type="match status" value="1"/>
</dbReference>
<evidence type="ECO:0000256" key="1">
    <source>
        <dbReference type="ARBA" id="ARBA00004571"/>
    </source>
</evidence>
<dbReference type="RefSeq" id="WP_339555267.1">
    <property type="nucleotide sequence ID" value="NZ_CP159258.1"/>
</dbReference>
<evidence type="ECO:0000256" key="8">
    <source>
        <dbReference type="SAM" id="SignalP"/>
    </source>
</evidence>
<evidence type="ECO:0000256" key="2">
    <source>
        <dbReference type="ARBA" id="ARBA00008163"/>
    </source>
</evidence>
<organism evidence="9">
    <name type="scientific">Pseudomonas sp. MYb327</name>
    <dbReference type="NCBI Taxonomy" id="2745230"/>
    <lineage>
        <taxon>Bacteria</taxon>
        <taxon>Pseudomonadati</taxon>
        <taxon>Pseudomonadota</taxon>
        <taxon>Gammaproteobacteria</taxon>
        <taxon>Pseudomonadales</taxon>
        <taxon>Pseudomonadaceae</taxon>
        <taxon>Pseudomonas</taxon>
    </lineage>
</organism>
<accession>A0AAU8E8Y0</accession>
<evidence type="ECO:0000256" key="7">
    <source>
        <dbReference type="ARBA" id="ARBA00023237"/>
    </source>
</evidence>
<evidence type="ECO:0000256" key="6">
    <source>
        <dbReference type="ARBA" id="ARBA00023136"/>
    </source>
</evidence>
<keyword evidence="7" id="KW-0998">Cell outer membrane</keyword>
<dbReference type="GO" id="GO:0009279">
    <property type="term" value="C:cell outer membrane"/>
    <property type="evidence" value="ECO:0007669"/>
    <property type="project" value="UniProtKB-SubCell"/>
</dbReference>
<feature type="signal peptide" evidence="8">
    <location>
        <begin position="1"/>
        <end position="28"/>
    </location>
</feature>
<evidence type="ECO:0000256" key="3">
    <source>
        <dbReference type="ARBA" id="ARBA00022452"/>
    </source>
</evidence>
<reference evidence="9" key="1">
    <citation type="submission" date="2024-06" db="EMBL/GenBank/DDBJ databases">
        <title>The Caenorhabditis elegans bacterial microbiome influences microsporidia infection through nutrient limitation and inhibiting parasite invasion.</title>
        <authorList>
            <person name="Tamim El Jarkass H."/>
            <person name="Castelblanco S."/>
            <person name="Kaur M."/>
            <person name="Wan Y.C."/>
            <person name="Ellis A.E."/>
            <person name="Sheldon R.D."/>
            <person name="Lien E.C."/>
            <person name="Burton N.O."/>
            <person name="Wright G.D."/>
            <person name="Reinke A.W."/>
        </authorList>
    </citation>
    <scope>NUCLEOTIDE SEQUENCE</scope>
    <source>
        <strain evidence="9">MYb327</strain>
    </source>
</reference>
<dbReference type="PANTHER" id="PTHR35093:SF8">
    <property type="entry name" value="OUTER MEMBRANE PROTEIN NMB0088-RELATED"/>
    <property type="match status" value="1"/>
</dbReference>
<dbReference type="SUPFAM" id="SSF56935">
    <property type="entry name" value="Porins"/>
    <property type="match status" value="1"/>
</dbReference>
<evidence type="ECO:0000313" key="9">
    <source>
        <dbReference type="EMBL" id="XCG76953.1"/>
    </source>
</evidence>
<keyword evidence="5 8" id="KW-0732">Signal</keyword>
<proteinExistence type="inferred from homology"/>
<evidence type="ECO:0000256" key="4">
    <source>
        <dbReference type="ARBA" id="ARBA00022692"/>
    </source>
</evidence>
<sequence>MGINVAPLKTTALPAFTILALCCQNAFAGGIMLYEIGTDNVGLANAGAAARAQGPSTIASNPAGMSYLPGTQITGGLQVLYGNLKFDRDDDTNVPGSSSGNALDPLPGGSFFISHELDDHWSVGFGQYGDFGLAVNYDNDWSGRYFSQNSSLLGLSMVPSVAYRFNEQWSIGVGVKAMYGMLQAQTAIDRSPFGFTDREDGQFKYKDKDWGFGANVGVIYAPQAGTRIGLTYTSKVDLEFEDGLDIKGNGPALDRLDGAKTKLDMTVPQTLTLSLFQQMDPQWALLASVNWQDWSEFGEIAAQVDTSAGNAASTTVDAGFKDTWHLSLGAQYQATPQLLWNFGVAYDSSAVSDSDRSFIIPMDESWRFATGATYALNKDTDVNVSWAMIWMGDMSVDQTKSLSGNRTSGQFDNAWIQTVTGNMTWRF</sequence>
<gene>
    <name evidence="9" type="ORF">ABVN21_13100</name>
</gene>
<dbReference type="Gene3D" id="2.40.160.60">
    <property type="entry name" value="Outer membrane protein transport protein (OMPP1/FadL/TodX)"/>
    <property type="match status" value="1"/>
</dbReference>
<dbReference type="EMBL" id="CP159258">
    <property type="protein sequence ID" value="XCG76953.1"/>
    <property type="molecule type" value="Genomic_DNA"/>
</dbReference>
<feature type="chain" id="PRO_5043650134" evidence="8">
    <location>
        <begin position="29"/>
        <end position="427"/>
    </location>
</feature>
<dbReference type="PANTHER" id="PTHR35093">
    <property type="entry name" value="OUTER MEMBRANE PROTEIN NMB0088-RELATED"/>
    <property type="match status" value="1"/>
</dbReference>
<name>A0AAU8E8Y0_9PSED</name>
<dbReference type="InterPro" id="IPR005017">
    <property type="entry name" value="OMPP1/FadL/TodX"/>
</dbReference>
<keyword evidence="4" id="KW-0812">Transmembrane</keyword>
<comment type="subcellular location">
    <subcellularLocation>
        <location evidence="1">Cell outer membrane</location>
        <topology evidence="1">Multi-pass membrane protein</topology>
    </subcellularLocation>
</comment>
<dbReference type="AlphaFoldDB" id="A0AAU8E8Y0"/>
<protein>
    <submittedName>
        <fullName evidence="9">Outer membrane protein transport protein</fullName>
    </submittedName>
</protein>
<evidence type="ECO:0000256" key="5">
    <source>
        <dbReference type="ARBA" id="ARBA00022729"/>
    </source>
</evidence>
<keyword evidence="6" id="KW-0472">Membrane</keyword>
<dbReference type="GO" id="GO:0015483">
    <property type="term" value="F:long-chain fatty acid transporting porin activity"/>
    <property type="evidence" value="ECO:0007669"/>
    <property type="project" value="TreeGrafter"/>
</dbReference>
<keyword evidence="3" id="KW-1134">Transmembrane beta strand</keyword>
<comment type="similarity">
    <text evidence="2">Belongs to the OmpP1/FadL family.</text>
</comment>